<evidence type="ECO:0000313" key="3">
    <source>
        <dbReference type="EMBL" id="GAN53507.1"/>
    </source>
</evidence>
<evidence type="ECO:0000256" key="1">
    <source>
        <dbReference type="ARBA" id="ARBA00023027"/>
    </source>
</evidence>
<keyword evidence="2" id="KW-0732">Signal</keyword>
<feature type="signal peptide" evidence="2">
    <location>
        <begin position="1"/>
        <end position="21"/>
    </location>
</feature>
<dbReference type="Gene3D" id="3.40.50.720">
    <property type="entry name" value="NAD(P)-binding Rossmann-like Domain"/>
    <property type="match status" value="1"/>
</dbReference>
<dbReference type="PANTHER" id="PTHR43574">
    <property type="entry name" value="EPIMERASE-RELATED"/>
    <property type="match status" value="1"/>
</dbReference>
<gene>
    <name evidence="3" type="ORF">Tasa_010_054</name>
</gene>
<dbReference type="InterPro" id="IPR036291">
    <property type="entry name" value="NAD(P)-bd_dom_sf"/>
</dbReference>
<dbReference type="AlphaFoldDB" id="A0A0D6MIQ4"/>
<accession>A0A0D6MIQ4</accession>
<protein>
    <submittedName>
        <fullName evidence="3">Nucleoside-diphosphate-sugar epimerases</fullName>
    </submittedName>
</protein>
<dbReference type="RefSeq" id="WP_048847540.1">
    <property type="nucleotide sequence ID" value="NZ_BALE01000010.1"/>
</dbReference>
<reference evidence="3 4" key="1">
    <citation type="submission" date="2012-10" db="EMBL/GenBank/DDBJ databases">
        <title>Genome sequencing of Tanticharoenia sakaeratensis NBRC 103193.</title>
        <authorList>
            <person name="Azuma Y."/>
            <person name="Hadano H."/>
            <person name="Hirakawa H."/>
            <person name="Matsushita K."/>
        </authorList>
    </citation>
    <scope>NUCLEOTIDE SEQUENCE [LARGE SCALE GENOMIC DNA]</scope>
    <source>
        <strain evidence="3 4">NBRC 103193</strain>
    </source>
</reference>
<sequence>MDKTLLILGLGYCGRAVAAQAAGFAVSGTVRDPDAHAADGLDRIAFDAAAPAIARATHLLVSLPPKDGVDPALCFRDALMAAPNLRWIGYYSTTGVYGDAQGARVNETTTPDPCGPRGQARLAAEAFWQEVASRHAIPLDIMRIGGIYGPGRSAFDALRAGTARRTVAPGHVFSRIHRDDIAQATLAAMATATQGTRILNLVDDEPSPSYVVTEYASALLGVAPPAAHTLEEAWPTMSPMARSFWADRRVVDNTRTKAALGLDWIYPNCRDGLTALLRQESVAGASEAAPGLGATNDRS</sequence>
<name>A0A0D6MIQ4_9PROT</name>
<feature type="chain" id="PRO_5002307926" evidence="2">
    <location>
        <begin position="22"/>
        <end position="299"/>
    </location>
</feature>
<organism evidence="3 4">
    <name type="scientific">Tanticharoenia sakaeratensis NBRC 103193</name>
    <dbReference type="NCBI Taxonomy" id="1231623"/>
    <lineage>
        <taxon>Bacteria</taxon>
        <taxon>Pseudomonadati</taxon>
        <taxon>Pseudomonadota</taxon>
        <taxon>Alphaproteobacteria</taxon>
        <taxon>Acetobacterales</taxon>
        <taxon>Acetobacteraceae</taxon>
        <taxon>Tanticharoenia</taxon>
    </lineage>
</organism>
<keyword evidence="4" id="KW-1185">Reference proteome</keyword>
<dbReference type="SUPFAM" id="SSF51735">
    <property type="entry name" value="NAD(P)-binding Rossmann-fold domains"/>
    <property type="match status" value="1"/>
</dbReference>
<dbReference type="STRING" id="1231623.Tasa_010_054"/>
<evidence type="ECO:0000313" key="4">
    <source>
        <dbReference type="Proteomes" id="UP000032679"/>
    </source>
</evidence>
<dbReference type="Proteomes" id="UP000032679">
    <property type="component" value="Unassembled WGS sequence"/>
</dbReference>
<dbReference type="OrthoDB" id="9808276at2"/>
<dbReference type="EMBL" id="BALE01000010">
    <property type="protein sequence ID" value="GAN53507.1"/>
    <property type="molecule type" value="Genomic_DNA"/>
</dbReference>
<comment type="caution">
    <text evidence="3">The sequence shown here is derived from an EMBL/GenBank/DDBJ whole genome shotgun (WGS) entry which is preliminary data.</text>
</comment>
<proteinExistence type="predicted"/>
<evidence type="ECO:0000256" key="2">
    <source>
        <dbReference type="SAM" id="SignalP"/>
    </source>
</evidence>
<keyword evidence="1" id="KW-0520">NAD</keyword>